<gene>
    <name evidence="1" type="ORF">JYE49_08875</name>
</gene>
<sequence>MKRWTSIGPEWKTAEIFRIREILRDEHIPFKMPFYDVFFANTFNMPSEEKRWGILVRVKDLEKVITLLIREDLACRALWEDFAGEPCRDKSPERAPGVLSPVPSR</sequence>
<protein>
    <submittedName>
        <fullName evidence="1">Uncharacterized protein</fullName>
    </submittedName>
</protein>
<dbReference type="EMBL" id="CP068393">
    <property type="protein sequence ID" value="QUC65987.1"/>
    <property type="molecule type" value="Genomic_DNA"/>
</dbReference>
<keyword evidence="2" id="KW-1185">Reference proteome</keyword>
<evidence type="ECO:0000313" key="2">
    <source>
        <dbReference type="Proteomes" id="UP000682782"/>
    </source>
</evidence>
<organism evidence="1 2">
    <name type="scientific">Aristaeella hokkaidonensis</name>
    <dbReference type="NCBI Taxonomy" id="3046382"/>
    <lineage>
        <taxon>Bacteria</taxon>
        <taxon>Bacillati</taxon>
        <taxon>Bacillota</taxon>
        <taxon>Clostridia</taxon>
        <taxon>Eubacteriales</taxon>
        <taxon>Aristaeellaceae</taxon>
        <taxon>Aristaeella</taxon>
    </lineage>
</organism>
<reference evidence="1" key="1">
    <citation type="submission" date="2021-01" db="EMBL/GenBank/DDBJ databases">
        <title>Complete genome sequence of Clostridiales bacterium R-7.</title>
        <authorList>
            <person name="Mahoney-Kurpe S.C."/>
            <person name="Palevich N."/>
            <person name="Koike S."/>
            <person name="Moon C.D."/>
            <person name="Attwood G.T."/>
        </authorList>
    </citation>
    <scope>NUCLEOTIDE SEQUENCE</scope>
    <source>
        <strain evidence="1">R-7</strain>
    </source>
</reference>
<evidence type="ECO:0000313" key="1">
    <source>
        <dbReference type="EMBL" id="QUC65987.1"/>
    </source>
</evidence>
<accession>A0AC61MV21</accession>
<proteinExistence type="predicted"/>
<name>A0AC61MV21_9FIRM</name>
<dbReference type="Proteomes" id="UP000682782">
    <property type="component" value="Chromosome"/>
</dbReference>